<keyword evidence="1" id="KW-0028">Amino-acid biosynthesis</keyword>
<keyword evidence="2" id="KW-0057">Aromatic amino acid biosynthesis</keyword>
<evidence type="ECO:0008006" key="9">
    <source>
        <dbReference type="Google" id="ProtNLM"/>
    </source>
</evidence>
<dbReference type="Gene3D" id="1.20.59.10">
    <property type="entry name" value="Chorismate mutase"/>
    <property type="match status" value="1"/>
</dbReference>
<dbReference type="SUPFAM" id="SSF53850">
    <property type="entry name" value="Periplasmic binding protein-like II"/>
    <property type="match status" value="1"/>
</dbReference>
<dbReference type="AlphaFoldDB" id="A0A382DXK6"/>
<dbReference type="SMART" id="SM00830">
    <property type="entry name" value="CM_2"/>
    <property type="match status" value="1"/>
</dbReference>
<feature type="non-terminal residue" evidence="8">
    <location>
        <position position="144"/>
    </location>
</feature>
<keyword evidence="3" id="KW-0584">Phenylalanine biosynthesis</keyword>
<dbReference type="SUPFAM" id="SSF48600">
    <property type="entry name" value="Chorismate mutase II"/>
    <property type="match status" value="1"/>
</dbReference>
<dbReference type="PROSITE" id="PS51171">
    <property type="entry name" value="PREPHENATE_DEHYDR_3"/>
    <property type="match status" value="1"/>
</dbReference>
<dbReference type="NCBIfam" id="TIGR01807">
    <property type="entry name" value="CM_P2"/>
    <property type="match status" value="1"/>
</dbReference>
<dbReference type="InterPro" id="IPR010957">
    <property type="entry name" value="G/b/e-P-prot_chorismate_mutase"/>
</dbReference>
<evidence type="ECO:0000313" key="8">
    <source>
        <dbReference type="EMBL" id="SVB42451.1"/>
    </source>
</evidence>
<name>A0A382DXK6_9ZZZZ</name>
<dbReference type="GO" id="GO:0004106">
    <property type="term" value="F:chorismate mutase activity"/>
    <property type="evidence" value="ECO:0007669"/>
    <property type="project" value="InterPro"/>
</dbReference>
<evidence type="ECO:0000256" key="1">
    <source>
        <dbReference type="ARBA" id="ARBA00022605"/>
    </source>
</evidence>
<protein>
    <recommendedName>
        <fullName evidence="9">Prephenate dehydratase</fullName>
    </recommendedName>
</protein>
<keyword evidence="4" id="KW-0456">Lyase</keyword>
<dbReference type="InterPro" id="IPR002701">
    <property type="entry name" value="CM_II_prokaryot"/>
</dbReference>
<feature type="domain" description="Chorismate mutase" evidence="6">
    <location>
        <begin position="1"/>
        <end position="87"/>
    </location>
</feature>
<evidence type="ECO:0000256" key="5">
    <source>
        <dbReference type="ARBA" id="ARBA00029440"/>
    </source>
</evidence>
<organism evidence="8">
    <name type="scientific">marine metagenome</name>
    <dbReference type="NCBI Taxonomy" id="408172"/>
    <lineage>
        <taxon>unclassified sequences</taxon>
        <taxon>metagenomes</taxon>
        <taxon>ecological metagenomes</taxon>
    </lineage>
</organism>
<dbReference type="InterPro" id="IPR001086">
    <property type="entry name" value="Preph_deHydtase"/>
</dbReference>
<dbReference type="Pfam" id="PF00800">
    <property type="entry name" value="PDT"/>
    <property type="match status" value="1"/>
</dbReference>
<dbReference type="PANTHER" id="PTHR21022:SF19">
    <property type="entry name" value="PREPHENATE DEHYDRATASE-RELATED"/>
    <property type="match status" value="1"/>
</dbReference>
<comment type="pathway">
    <text evidence="5">Amino-acid biosynthesis.</text>
</comment>
<dbReference type="GO" id="GO:0009094">
    <property type="term" value="P:L-phenylalanine biosynthetic process"/>
    <property type="evidence" value="ECO:0007669"/>
    <property type="project" value="UniProtKB-KW"/>
</dbReference>
<dbReference type="PANTHER" id="PTHR21022">
    <property type="entry name" value="PREPHENATE DEHYDRATASE P PROTEIN"/>
    <property type="match status" value="1"/>
</dbReference>
<evidence type="ECO:0000256" key="3">
    <source>
        <dbReference type="ARBA" id="ARBA00023222"/>
    </source>
</evidence>
<accession>A0A382DXK6</accession>
<evidence type="ECO:0000259" key="6">
    <source>
        <dbReference type="PROSITE" id="PS51168"/>
    </source>
</evidence>
<reference evidence="8" key="1">
    <citation type="submission" date="2018-05" db="EMBL/GenBank/DDBJ databases">
        <authorList>
            <person name="Lanie J.A."/>
            <person name="Ng W.-L."/>
            <person name="Kazmierczak K.M."/>
            <person name="Andrzejewski T.M."/>
            <person name="Davidsen T.M."/>
            <person name="Wayne K.J."/>
            <person name="Tettelin H."/>
            <person name="Glass J.I."/>
            <person name="Rusch D."/>
            <person name="Podicherti R."/>
            <person name="Tsui H.-C.T."/>
            <person name="Winkler M.E."/>
        </authorList>
    </citation>
    <scope>NUCLEOTIDE SEQUENCE</scope>
</reference>
<evidence type="ECO:0000256" key="4">
    <source>
        <dbReference type="ARBA" id="ARBA00023239"/>
    </source>
</evidence>
<dbReference type="Gene3D" id="3.40.190.10">
    <property type="entry name" value="Periplasmic binding protein-like II"/>
    <property type="match status" value="1"/>
</dbReference>
<dbReference type="InterPro" id="IPR036263">
    <property type="entry name" value="Chorismate_II_sf"/>
</dbReference>
<gene>
    <name evidence="8" type="ORF">METZ01_LOCUS195305</name>
</gene>
<proteinExistence type="predicted"/>
<dbReference type="GO" id="GO:0046417">
    <property type="term" value="P:chorismate metabolic process"/>
    <property type="evidence" value="ECO:0007669"/>
    <property type="project" value="InterPro"/>
</dbReference>
<dbReference type="Pfam" id="PF01817">
    <property type="entry name" value="CM_2"/>
    <property type="match status" value="1"/>
</dbReference>
<dbReference type="GO" id="GO:0005737">
    <property type="term" value="C:cytoplasm"/>
    <property type="evidence" value="ECO:0007669"/>
    <property type="project" value="InterPro"/>
</dbReference>
<feature type="domain" description="Prephenate dehydratase" evidence="7">
    <location>
        <begin position="87"/>
        <end position="144"/>
    </location>
</feature>
<dbReference type="GO" id="GO:0004664">
    <property type="term" value="F:prephenate dehydratase activity"/>
    <property type="evidence" value="ECO:0007669"/>
    <property type="project" value="InterPro"/>
</dbReference>
<dbReference type="EMBL" id="UINC01041328">
    <property type="protein sequence ID" value="SVB42451.1"/>
    <property type="molecule type" value="Genomic_DNA"/>
</dbReference>
<dbReference type="InterPro" id="IPR036979">
    <property type="entry name" value="CM_dom_sf"/>
</dbReference>
<evidence type="ECO:0000259" key="7">
    <source>
        <dbReference type="PROSITE" id="PS51171"/>
    </source>
</evidence>
<dbReference type="PROSITE" id="PS51168">
    <property type="entry name" value="CHORISMATE_MUT_2"/>
    <property type="match status" value="1"/>
</dbReference>
<sequence length="144" mass="16227">MSLEEHRKAIDAIDKKLVRLLNERTGHALAIGAIKLKAGEEIYAPHRERLIFQRLAKLNDGPIPEESMRAIYREIMSCSLSLEKSLTVAYLGPEATYTHQAAIRRFGSSLLYTPQKTIKDVFDEVQKDRADYGVVPIENSTEGV</sequence>
<evidence type="ECO:0000256" key="2">
    <source>
        <dbReference type="ARBA" id="ARBA00023141"/>
    </source>
</evidence>